<dbReference type="GO" id="GO:0005829">
    <property type="term" value="C:cytosol"/>
    <property type="evidence" value="ECO:0007669"/>
    <property type="project" value="TreeGrafter"/>
</dbReference>
<evidence type="ECO:0000259" key="5">
    <source>
        <dbReference type="SMART" id="SM00534"/>
    </source>
</evidence>
<keyword evidence="4" id="KW-0812">Transmembrane</keyword>
<evidence type="ECO:0000313" key="6">
    <source>
        <dbReference type="EMBL" id="MBC8600761.1"/>
    </source>
</evidence>
<reference evidence="6 9" key="2">
    <citation type="submission" date="2020-08" db="EMBL/GenBank/DDBJ databases">
        <title>Genome public.</title>
        <authorList>
            <person name="Liu C."/>
            <person name="Sun Q."/>
        </authorList>
    </citation>
    <scope>NUCLEOTIDE SEQUENCE [LARGE SCALE GENOMIC DNA]</scope>
    <source>
        <strain evidence="6 9">426_9</strain>
    </source>
</reference>
<dbReference type="RefSeq" id="WP_115498279.1">
    <property type="nucleotide sequence ID" value="NZ_JACRTI010000005.1"/>
</dbReference>
<keyword evidence="1" id="KW-0547">Nucleotide-binding</keyword>
<dbReference type="EMBL" id="JACRTI010000005">
    <property type="protein sequence ID" value="MBC8600761.1"/>
    <property type="molecule type" value="Genomic_DNA"/>
</dbReference>
<dbReference type="GO" id="GO:0030983">
    <property type="term" value="F:mismatched DNA binding"/>
    <property type="evidence" value="ECO:0007669"/>
    <property type="project" value="InterPro"/>
</dbReference>
<feature type="transmembrane region" description="Helical" evidence="4">
    <location>
        <begin position="157"/>
        <end position="175"/>
    </location>
</feature>
<dbReference type="SUPFAM" id="SSF48334">
    <property type="entry name" value="DNA repair protein MutS, domain III"/>
    <property type="match status" value="1"/>
</dbReference>
<dbReference type="InterPro" id="IPR000432">
    <property type="entry name" value="DNA_mismatch_repair_MutS_C"/>
</dbReference>
<dbReference type="GO" id="GO:0005524">
    <property type="term" value="F:ATP binding"/>
    <property type="evidence" value="ECO:0007669"/>
    <property type="project" value="UniProtKB-KW"/>
</dbReference>
<comment type="caution">
    <text evidence="7">The sequence shown here is derived from an EMBL/GenBank/DDBJ whole genome shotgun (WGS) entry which is preliminary data.</text>
</comment>
<dbReference type="SMART" id="SM00534">
    <property type="entry name" value="MUTSac"/>
    <property type="match status" value="1"/>
</dbReference>
<dbReference type="Gene3D" id="1.10.1420.10">
    <property type="match status" value="1"/>
</dbReference>
<keyword evidence="2" id="KW-0067">ATP-binding</keyword>
<name>A0A3D8HHT3_9BACT</name>
<dbReference type="Proteomes" id="UP000629596">
    <property type="component" value="Unassembled WGS sequence"/>
</dbReference>
<dbReference type="Proteomes" id="UP000256321">
    <property type="component" value="Unassembled WGS sequence"/>
</dbReference>
<reference evidence="7 8" key="1">
    <citation type="submission" date="2018-07" db="EMBL/GenBank/DDBJ databases">
        <title>Parabacteroides acidifaciens nov. sp., isolated from human feces.</title>
        <authorList>
            <person name="Wang Y.J."/>
        </authorList>
    </citation>
    <scope>NUCLEOTIDE SEQUENCE [LARGE SCALE GENOMIC DNA]</scope>
    <source>
        <strain evidence="7 8">426-9</strain>
    </source>
</reference>
<dbReference type="EMBL" id="QREV01000005">
    <property type="protein sequence ID" value="RDU50491.1"/>
    <property type="molecule type" value="Genomic_DNA"/>
</dbReference>
<dbReference type="GO" id="GO:0006298">
    <property type="term" value="P:mismatch repair"/>
    <property type="evidence" value="ECO:0007669"/>
    <property type="project" value="InterPro"/>
</dbReference>
<dbReference type="AlphaFoldDB" id="A0A3D8HHT3"/>
<dbReference type="SUPFAM" id="SSF52540">
    <property type="entry name" value="P-loop containing nucleoside triphosphate hydrolases"/>
    <property type="match status" value="1"/>
</dbReference>
<dbReference type="PANTHER" id="PTHR11361:SF152">
    <property type="entry name" value="DNA MISMATCH REPAIR PROTEIN"/>
    <property type="match status" value="1"/>
</dbReference>
<dbReference type="Pfam" id="PF00488">
    <property type="entry name" value="MutS_V"/>
    <property type="match status" value="1"/>
</dbReference>
<evidence type="ECO:0000256" key="1">
    <source>
        <dbReference type="ARBA" id="ARBA00022741"/>
    </source>
</evidence>
<dbReference type="InterPro" id="IPR027417">
    <property type="entry name" value="P-loop_NTPase"/>
</dbReference>
<dbReference type="InterPro" id="IPR045076">
    <property type="entry name" value="MutS"/>
</dbReference>
<feature type="transmembrane region" description="Helical" evidence="4">
    <location>
        <begin position="239"/>
        <end position="257"/>
    </location>
</feature>
<dbReference type="Gene3D" id="3.40.50.300">
    <property type="entry name" value="P-loop containing nucleotide triphosphate hydrolases"/>
    <property type="match status" value="1"/>
</dbReference>
<evidence type="ECO:0000313" key="7">
    <source>
        <dbReference type="EMBL" id="RDU50491.1"/>
    </source>
</evidence>
<dbReference type="GO" id="GO:0140664">
    <property type="term" value="F:ATP-dependent DNA damage sensor activity"/>
    <property type="evidence" value="ECO:0007669"/>
    <property type="project" value="InterPro"/>
</dbReference>
<evidence type="ECO:0000313" key="9">
    <source>
        <dbReference type="Proteomes" id="UP000629596"/>
    </source>
</evidence>
<keyword evidence="9" id="KW-1185">Reference proteome</keyword>
<proteinExistence type="predicted"/>
<keyword evidence="3" id="KW-0238">DNA-binding</keyword>
<dbReference type="PANTHER" id="PTHR11361">
    <property type="entry name" value="DNA MISMATCH REPAIR PROTEIN MUTS FAMILY MEMBER"/>
    <property type="match status" value="1"/>
</dbReference>
<keyword evidence="4" id="KW-0472">Membrane</keyword>
<gene>
    <name evidence="7" type="ORF">DWU89_03435</name>
    <name evidence="6" type="ORF">H8784_03390</name>
</gene>
<evidence type="ECO:0000256" key="4">
    <source>
        <dbReference type="SAM" id="Phobius"/>
    </source>
</evidence>
<organism evidence="7 8">
    <name type="scientific">Parabacteroides acidifaciens</name>
    <dbReference type="NCBI Taxonomy" id="2290935"/>
    <lineage>
        <taxon>Bacteria</taxon>
        <taxon>Pseudomonadati</taxon>
        <taxon>Bacteroidota</taxon>
        <taxon>Bacteroidia</taxon>
        <taxon>Bacteroidales</taxon>
        <taxon>Tannerellaceae</taxon>
        <taxon>Parabacteroides</taxon>
    </lineage>
</organism>
<keyword evidence="4" id="KW-1133">Transmembrane helix</keyword>
<evidence type="ECO:0000313" key="8">
    <source>
        <dbReference type="Proteomes" id="UP000256321"/>
    </source>
</evidence>
<feature type="domain" description="DNA mismatch repair proteins mutS family" evidence="5">
    <location>
        <begin position="335"/>
        <end position="521"/>
    </location>
</feature>
<evidence type="ECO:0000256" key="2">
    <source>
        <dbReference type="ARBA" id="ARBA00022840"/>
    </source>
</evidence>
<accession>A0A3D8HHT3</accession>
<protein>
    <recommendedName>
        <fullName evidence="5">DNA mismatch repair proteins mutS family domain-containing protein</fullName>
    </recommendedName>
</protein>
<sequence>MKQTANNHPGKIKTEEFNLTDIAAYFLYKKQEEGSHALSEQTCSDLGTEELFTFVDRTQSGVGQQYLYHTLCTVPRTTGEIEQNEDFIAHLQTDDGLRERLTKVLSGLRDTEAYMIVRLLTDELPTVSGKAKIAFTVLKFLPTLFLLLYLLTQVSAYGILFLTAIIANVVIHYTFKMKSIDYIYSVPQLIKLMSIAGKLCKYPELSKLTKDIPKALATLKPIRRTALFLRMENKMQSDIAAFVWFFTELIHIFFLTEPLSFLQSVSILKNKNREIETVYRFVGLVDSLLSVYFLREELPYYCLPGKTEGKQRLASEEMYHPLIEDCIANSITIEGKSVLLNGSNMSGKTTFIRIAGINVLTAQTLHTAFARAFRLSAPINIYSALMLADNLSEGKSFYMKEVDTIKDMIDRSQDGNTHLFLFDEIFKGTNTTERIAAAKSVLSYLNTPDNIIVASTHDTELATLLDSEYDLYHFSEVIHGNSFSFDYKLKSGPLYRRNAIRLLEINGFPPAIIQDAYRTIEGMQA</sequence>
<evidence type="ECO:0000256" key="3">
    <source>
        <dbReference type="ARBA" id="ARBA00023125"/>
    </source>
</evidence>
<dbReference type="InterPro" id="IPR036187">
    <property type="entry name" value="DNA_mismatch_repair_MutS_sf"/>
</dbReference>